<evidence type="ECO:0000313" key="2">
    <source>
        <dbReference type="EMBL" id="OCK79020.1"/>
    </source>
</evidence>
<dbReference type="EMBL" id="KV745027">
    <property type="protein sequence ID" value="OCK79020.1"/>
    <property type="molecule type" value="Genomic_DNA"/>
</dbReference>
<evidence type="ECO:0000313" key="3">
    <source>
        <dbReference type="Proteomes" id="UP000250266"/>
    </source>
</evidence>
<evidence type="ECO:0000256" key="1">
    <source>
        <dbReference type="SAM" id="SignalP"/>
    </source>
</evidence>
<dbReference type="Proteomes" id="UP000250266">
    <property type="component" value="Unassembled WGS sequence"/>
</dbReference>
<evidence type="ECO:0008006" key="4">
    <source>
        <dbReference type="Google" id="ProtNLM"/>
    </source>
</evidence>
<sequence>MRAWSLIQLIRCWQCWITSTRAWRTCTRMHLRLYMIGRRRLYEKPRPPTLTGTASRRSRGAVWSGLMRDSSVIASVWRSTEPRIRP</sequence>
<accession>A0A8E2E840</accession>
<proteinExistence type="predicted"/>
<keyword evidence="3" id="KW-1185">Reference proteome</keyword>
<name>A0A8E2E840_9PEZI</name>
<feature type="signal peptide" evidence="1">
    <location>
        <begin position="1"/>
        <end position="22"/>
    </location>
</feature>
<dbReference type="AlphaFoldDB" id="A0A8E2E840"/>
<protein>
    <recommendedName>
        <fullName evidence="4">Secreted protein</fullName>
    </recommendedName>
</protein>
<organism evidence="2 3">
    <name type="scientific">Lepidopterella palustris CBS 459.81</name>
    <dbReference type="NCBI Taxonomy" id="1314670"/>
    <lineage>
        <taxon>Eukaryota</taxon>
        <taxon>Fungi</taxon>
        <taxon>Dikarya</taxon>
        <taxon>Ascomycota</taxon>
        <taxon>Pezizomycotina</taxon>
        <taxon>Dothideomycetes</taxon>
        <taxon>Pleosporomycetidae</taxon>
        <taxon>Mytilinidiales</taxon>
        <taxon>Argynnaceae</taxon>
        <taxon>Lepidopterella</taxon>
    </lineage>
</organism>
<keyword evidence="1" id="KW-0732">Signal</keyword>
<feature type="chain" id="PRO_5034436796" description="Secreted protein" evidence="1">
    <location>
        <begin position="23"/>
        <end position="86"/>
    </location>
</feature>
<gene>
    <name evidence="2" type="ORF">K432DRAFT_79013</name>
</gene>
<reference evidence="2 3" key="1">
    <citation type="journal article" date="2016" name="Nat. Commun.">
        <title>Ectomycorrhizal ecology is imprinted in the genome of the dominant symbiotic fungus Cenococcum geophilum.</title>
        <authorList>
            <consortium name="DOE Joint Genome Institute"/>
            <person name="Peter M."/>
            <person name="Kohler A."/>
            <person name="Ohm R.A."/>
            <person name="Kuo A."/>
            <person name="Krutzmann J."/>
            <person name="Morin E."/>
            <person name="Arend M."/>
            <person name="Barry K.W."/>
            <person name="Binder M."/>
            <person name="Choi C."/>
            <person name="Clum A."/>
            <person name="Copeland A."/>
            <person name="Grisel N."/>
            <person name="Haridas S."/>
            <person name="Kipfer T."/>
            <person name="LaButti K."/>
            <person name="Lindquist E."/>
            <person name="Lipzen A."/>
            <person name="Maire R."/>
            <person name="Meier B."/>
            <person name="Mihaltcheva S."/>
            <person name="Molinier V."/>
            <person name="Murat C."/>
            <person name="Poggeler S."/>
            <person name="Quandt C.A."/>
            <person name="Sperisen C."/>
            <person name="Tritt A."/>
            <person name="Tisserant E."/>
            <person name="Crous P.W."/>
            <person name="Henrissat B."/>
            <person name="Nehls U."/>
            <person name="Egli S."/>
            <person name="Spatafora J.W."/>
            <person name="Grigoriev I.V."/>
            <person name="Martin F.M."/>
        </authorList>
    </citation>
    <scope>NUCLEOTIDE SEQUENCE [LARGE SCALE GENOMIC DNA]</scope>
    <source>
        <strain evidence="2 3">CBS 459.81</strain>
    </source>
</reference>